<reference evidence="2" key="1">
    <citation type="journal article" date="2023" name="BMC Genomics">
        <title>Chromosome-level genome assemblies of Cutaneotrichosporon spp. (Trichosporonales, Basidiomycota) reveal imbalanced evolution between nucleotide sequences and chromosome synteny.</title>
        <authorList>
            <person name="Kobayashi Y."/>
            <person name="Kayamori A."/>
            <person name="Aoki K."/>
            <person name="Shiwa Y."/>
            <person name="Matsutani M."/>
            <person name="Fujita N."/>
            <person name="Sugita T."/>
            <person name="Iwasaki W."/>
            <person name="Tanaka N."/>
            <person name="Takashima M."/>
        </authorList>
    </citation>
    <scope>NUCLEOTIDE SEQUENCE</scope>
    <source>
        <strain evidence="2">HIS019</strain>
    </source>
</reference>
<evidence type="ECO:0000256" key="1">
    <source>
        <dbReference type="SAM" id="MobiDB-lite"/>
    </source>
</evidence>
<sequence>MAYNYSHVIESLDHTPSCGTSKGRVRADSGPSSGPTLSPPAAQLGSARSPSPLREAAARQPVLLQPLPPSTVFEKEGAAQSELELDRQTTQRKRERELAEALQDAQFTIERIAAREEMGTWAKKVNDVNVEEGHKTAPFVRPPEAYELYKAIDNKDLDFIARVRDHAFPLLLQKNASEFPIVYAARIGPSHRDVLILIVGAFSRYVNHLDEDDFKKKEVQNMLKMLRANLKLAIDNALLPQNQPHLLSSYLQVLIMSEGDSWIHKTAHDLGLLLRDPDGRPVAEAEALVRRFATRELRSVPGGVADVEEYVWNATLDLVIMAAWSVAAGQIDAENLPTYTFARDLRTFAELKEAMEANKVKMARVNRRVRFILDTVMRIAPNTVLGMRARVSEVRAAVDRGSPAV</sequence>
<feature type="compositionally biased region" description="Basic and acidic residues" evidence="1">
    <location>
        <begin position="84"/>
        <end position="95"/>
    </location>
</feature>
<dbReference type="KEGG" id="ccac:CcaHIS019_0106450"/>
<feature type="region of interest" description="Disordered" evidence="1">
    <location>
        <begin position="74"/>
        <end position="95"/>
    </location>
</feature>
<dbReference type="RefSeq" id="XP_060453193.1">
    <property type="nucleotide sequence ID" value="XM_060602622.1"/>
</dbReference>
<dbReference type="GeneID" id="85491798"/>
<organism evidence="2 3">
    <name type="scientific">Cutaneotrichosporon cavernicola</name>
    <dbReference type="NCBI Taxonomy" id="279322"/>
    <lineage>
        <taxon>Eukaryota</taxon>
        <taxon>Fungi</taxon>
        <taxon>Dikarya</taxon>
        <taxon>Basidiomycota</taxon>
        <taxon>Agaricomycotina</taxon>
        <taxon>Tremellomycetes</taxon>
        <taxon>Trichosporonales</taxon>
        <taxon>Trichosporonaceae</taxon>
        <taxon>Cutaneotrichosporon</taxon>
    </lineage>
</organism>
<dbReference type="AlphaFoldDB" id="A0AA48I1Z8"/>
<dbReference type="EMBL" id="AP028212">
    <property type="protein sequence ID" value="BEI87927.1"/>
    <property type="molecule type" value="Genomic_DNA"/>
</dbReference>
<evidence type="ECO:0000313" key="3">
    <source>
        <dbReference type="Proteomes" id="UP001233271"/>
    </source>
</evidence>
<feature type="compositionally biased region" description="Low complexity" evidence="1">
    <location>
        <begin position="29"/>
        <end position="40"/>
    </location>
</feature>
<name>A0AA48I1Z8_9TREE</name>
<gene>
    <name evidence="2" type="ORF">CcaverHIS019_0106450</name>
</gene>
<evidence type="ECO:0000313" key="2">
    <source>
        <dbReference type="EMBL" id="BEI87927.1"/>
    </source>
</evidence>
<dbReference type="Proteomes" id="UP001233271">
    <property type="component" value="Chromosome 1"/>
</dbReference>
<protein>
    <submittedName>
        <fullName evidence="2">Uncharacterized protein</fullName>
    </submittedName>
</protein>
<keyword evidence="3" id="KW-1185">Reference proteome</keyword>
<feature type="region of interest" description="Disordered" evidence="1">
    <location>
        <begin position="12"/>
        <end position="56"/>
    </location>
</feature>
<proteinExistence type="predicted"/>
<accession>A0AA48I1Z8</accession>